<feature type="binding site" evidence="7">
    <location>
        <position position="126"/>
    </location>
    <ligand>
        <name>Zn(2+)</name>
        <dbReference type="ChEBI" id="CHEBI:29105"/>
    </ligand>
</feature>
<dbReference type="OrthoDB" id="9776488at2"/>
<dbReference type="Gene3D" id="2.30.40.10">
    <property type="entry name" value="Urease, subunit C, domain 1"/>
    <property type="match status" value="1"/>
</dbReference>
<feature type="binding site" evidence="7">
    <location>
        <position position="212"/>
    </location>
    <ligand>
        <name>Zn(2+)</name>
        <dbReference type="ChEBI" id="CHEBI:29105"/>
    </ligand>
</feature>
<name>V5RI72_SPIAP</name>
<feature type="binding site" evidence="7">
    <location>
        <position position="191"/>
    </location>
    <ligand>
        <name>Zn(2+)</name>
        <dbReference type="ChEBI" id="CHEBI:29105"/>
    </ligand>
</feature>
<keyword evidence="2 7" id="KW-0479">Metal-binding</keyword>
<evidence type="ECO:0000256" key="1">
    <source>
        <dbReference type="ARBA" id="ARBA00010716"/>
    </source>
</evidence>
<dbReference type="AlphaFoldDB" id="V5RI72"/>
<feature type="active site" description="Proton donor/acceptor" evidence="6">
    <location>
        <position position="270"/>
    </location>
</feature>
<dbReference type="PANTHER" id="PTHR11113:SF14">
    <property type="entry name" value="N-ACETYLGLUCOSAMINE-6-PHOSPHATE DEACETYLASE"/>
    <property type="match status" value="1"/>
</dbReference>
<dbReference type="InterPro" id="IPR006680">
    <property type="entry name" value="Amidohydro-rel"/>
</dbReference>
<evidence type="ECO:0000256" key="5">
    <source>
        <dbReference type="PIRNR" id="PIRNR038994"/>
    </source>
</evidence>
<dbReference type="InterPro" id="IPR003764">
    <property type="entry name" value="GlcNAc_6-P_deAcase"/>
</dbReference>
<dbReference type="InterPro" id="IPR011059">
    <property type="entry name" value="Metal-dep_hydrolase_composite"/>
</dbReference>
<dbReference type="PATRIC" id="fig|1276258.3.peg.549"/>
<dbReference type="SUPFAM" id="SSF51556">
    <property type="entry name" value="Metallo-dependent hydrolases"/>
    <property type="match status" value="1"/>
</dbReference>
<dbReference type="PIRSF" id="PIRSF038994">
    <property type="entry name" value="NagA"/>
    <property type="match status" value="1"/>
</dbReference>
<dbReference type="Gene3D" id="3.20.20.140">
    <property type="entry name" value="Metal-dependent hydrolases"/>
    <property type="match status" value="1"/>
</dbReference>
<dbReference type="NCBIfam" id="TIGR00221">
    <property type="entry name" value="nagA"/>
    <property type="match status" value="1"/>
</dbReference>
<organism evidence="9 10">
    <name type="scientific">Spiroplasma apis B31</name>
    <dbReference type="NCBI Taxonomy" id="1276258"/>
    <lineage>
        <taxon>Bacteria</taxon>
        <taxon>Bacillati</taxon>
        <taxon>Mycoplasmatota</taxon>
        <taxon>Mollicutes</taxon>
        <taxon>Entomoplasmatales</taxon>
        <taxon>Spiroplasmataceae</taxon>
        <taxon>Spiroplasma</taxon>
    </lineage>
</organism>
<dbReference type="eggNOG" id="COG1820">
    <property type="taxonomic scope" value="Bacteria"/>
</dbReference>
<comment type="cofactor">
    <cofactor evidence="7">
        <name>a divalent metal cation</name>
        <dbReference type="ChEBI" id="CHEBI:60240"/>
    </cofactor>
    <text evidence="7">Binds 1 divalent metal cation per subunit.</text>
</comment>
<keyword evidence="3 5" id="KW-0378">Hydrolase</keyword>
<dbReference type="GO" id="GO:0006046">
    <property type="term" value="P:N-acetylglucosamine catabolic process"/>
    <property type="evidence" value="ECO:0007669"/>
    <property type="project" value="TreeGrafter"/>
</dbReference>
<sequence>MILKNAQIVLENGIIENGWIEIENKKIKSINKGECLKDGIDLDNNFILPGFIDCHVHGGYGVDFESGDIESYHKFANIVKREGITSFIQASVTNSKDNNLKYLKAFSEFMKNQRSKNSKNLGCHLEGPFISPSKKGAHELALLETPNINTLNEFIEASDNNIKIVTYAPDLQDGSFTKYLLENNILPSAGHTNLMLKDFIKDYNLGVKHVTHLFNGMSGVSQHEPGLATAGLYFDDILCEVISDGIHIKPETLRLIYKVKGPDQICIITDAMSAKGLSDGNYKLGNLDVIKEGMKVYLKEGGALAGAGATYDHNVRVMMKEIPGLTLNNLIKMTSINIAKQLNIYGQVGSIEVGKLADLVVLDNNYDVIKTIIEGELAYEK</sequence>
<dbReference type="RefSeq" id="WP_023789422.1">
    <property type="nucleotide sequence ID" value="NC_022998.1"/>
</dbReference>
<evidence type="ECO:0000256" key="3">
    <source>
        <dbReference type="ARBA" id="ARBA00022801"/>
    </source>
</evidence>
<protein>
    <submittedName>
        <fullName evidence="9">N-acetylglucosamine-6-phosphate deacetylase</fullName>
    </submittedName>
</protein>
<evidence type="ECO:0000256" key="4">
    <source>
        <dbReference type="ARBA" id="ARBA00023277"/>
    </source>
</evidence>
<feature type="domain" description="Amidohydrolase-related" evidence="8">
    <location>
        <begin position="46"/>
        <end position="377"/>
    </location>
</feature>
<dbReference type="InterPro" id="IPR032466">
    <property type="entry name" value="Metal_Hydrolase"/>
</dbReference>
<dbReference type="PANTHER" id="PTHR11113">
    <property type="entry name" value="N-ACETYLGLUCOSAMINE-6-PHOSPHATE DEACETYLASE"/>
    <property type="match status" value="1"/>
</dbReference>
<reference evidence="9 10" key="1">
    <citation type="journal article" date="2014" name="Genome Announc.">
        <title>Complete Genome Sequence of Spiroplasma apis B31T (ATCC 33834), a Bacterium Associated with May Disease of Honeybees (Apis mellifera).</title>
        <authorList>
            <person name="Ku C."/>
            <person name="Lo W.S."/>
            <person name="Chen L.L."/>
            <person name="Kuo C.H."/>
        </authorList>
    </citation>
    <scope>NUCLEOTIDE SEQUENCE [LARGE SCALE GENOMIC DNA]</scope>
    <source>
        <strain evidence="9">B31</strain>
    </source>
</reference>
<dbReference type="SUPFAM" id="SSF51338">
    <property type="entry name" value="Composite domain of metallo-dependent hydrolases"/>
    <property type="match status" value="1"/>
</dbReference>
<evidence type="ECO:0000313" key="9">
    <source>
        <dbReference type="EMBL" id="AHB36387.1"/>
    </source>
</evidence>
<comment type="similarity">
    <text evidence="1 5">Belongs to the metallo-dependent hydrolases superfamily. NagA family.</text>
</comment>
<keyword evidence="10" id="KW-1185">Reference proteome</keyword>
<evidence type="ECO:0000256" key="2">
    <source>
        <dbReference type="ARBA" id="ARBA00022723"/>
    </source>
</evidence>
<evidence type="ECO:0000256" key="7">
    <source>
        <dbReference type="PIRSR" id="PIRSR038994-3"/>
    </source>
</evidence>
<dbReference type="GO" id="GO:0046872">
    <property type="term" value="F:metal ion binding"/>
    <property type="evidence" value="ECO:0007669"/>
    <property type="project" value="UniProtKB-KW"/>
</dbReference>
<evidence type="ECO:0000259" key="8">
    <source>
        <dbReference type="Pfam" id="PF01979"/>
    </source>
</evidence>
<dbReference type="Proteomes" id="UP000018550">
    <property type="component" value="Chromosome"/>
</dbReference>
<dbReference type="CDD" id="cd00854">
    <property type="entry name" value="NagA"/>
    <property type="match status" value="1"/>
</dbReference>
<dbReference type="Pfam" id="PF01979">
    <property type="entry name" value="Amidohydro_1"/>
    <property type="match status" value="1"/>
</dbReference>
<dbReference type="GO" id="GO:0008448">
    <property type="term" value="F:N-acetylglucosamine-6-phosphate deacetylase activity"/>
    <property type="evidence" value="ECO:0007669"/>
    <property type="project" value="InterPro"/>
</dbReference>
<dbReference type="EMBL" id="CP006682">
    <property type="protein sequence ID" value="AHB36387.1"/>
    <property type="molecule type" value="Genomic_DNA"/>
</dbReference>
<dbReference type="HOGENOM" id="CLU_032482_2_1_14"/>
<gene>
    <name evidence="9" type="primary">nagA</name>
    <name evidence="9" type="ORF">SAPIS_v1c05420</name>
</gene>
<evidence type="ECO:0000313" key="10">
    <source>
        <dbReference type="Proteomes" id="UP000018550"/>
    </source>
</evidence>
<evidence type="ECO:0000256" key="6">
    <source>
        <dbReference type="PIRSR" id="PIRSR038994-1"/>
    </source>
</evidence>
<proteinExistence type="inferred from homology"/>
<dbReference type="STRING" id="1276258.SAPIS_v1c05420"/>
<dbReference type="KEGG" id="sapi:SAPIS_v1c05420"/>
<keyword evidence="4 5" id="KW-0119">Carbohydrate metabolism</keyword>
<accession>V5RI72</accession>